<reference evidence="2 3" key="1">
    <citation type="submission" date="2020-02" db="EMBL/GenBank/DDBJ databases">
        <authorList>
            <person name="Ferguson B K."/>
        </authorList>
    </citation>
    <scope>NUCLEOTIDE SEQUENCE [LARGE SCALE GENOMIC DNA]</scope>
</reference>
<organism evidence="2 3">
    <name type="scientific">Trichogramma brassicae</name>
    <dbReference type="NCBI Taxonomy" id="86971"/>
    <lineage>
        <taxon>Eukaryota</taxon>
        <taxon>Metazoa</taxon>
        <taxon>Ecdysozoa</taxon>
        <taxon>Arthropoda</taxon>
        <taxon>Hexapoda</taxon>
        <taxon>Insecta</taxon>
        <taxon>Pterygota</taxon>
        <taxon>Neoptera</taxon>
        <taxon>Endopterygota</taxon>
        <taxon>Hymenoptera</taxon>
        <taxon>Apocrita</taxon>
        <taxon>Proctotrupomorpha</taxon>
        <taxon>Chalcidoidea</taxon>
        <taxon>Trichogrammatidae</taxon>
        <taxon>Trichogramma</taxon>
    </lineage>
</organism>
<name>A0A6H5I191_9HYME</name>
<dbReference type="Proteomes" id="UP000479190">
    <property type="component" value="Unassembled WGS sequence"/>
</dbReference>
<dbReference type="AlphaFoldDB" id="A0A6H5I191"/>
<dbReference type="EMBL" id="CADCXV010000645">
    <property type="protein sequence ID" value="CAB0031472.1"/>
    <property type="molecule type" value="Genomic_DNA"/>
</dbReference>
<dbReference type="OrthoDB" id="441971at2759"/>
<sequence>MNKDDWDAWIRCALFSYNSSVHSGHGFTPHELVFGRKARIPSEFADKTIAKTFNEYLDETLSKLNTTQAQARENLIAATKERSKYYYDLKSHDREFKEGDYVYLLKNVKASKLDDHYVGPYIINKLIGERNAELQLQSSARGTPNGRANDACVALARPAGHVPIRAYTCNRLERRASSDGRKDLGPSARRARLTCSRIPAANTQLPKNLRHASPLLLTMAAAPVVVIDLADEDITELIDLTGEREVIDITGEGPQRGNNLPSDDVGDDVAHDDVIYMDAASCDRCSSVSVRGSIYDPEPGTNNNSVGDGDVDNDRNSNNDNSGNSSVGSRSDDEAMDVDIMGNEESSEAGGSVADSGRGESMDAEDDVQAAAFPELPLARNNVYQNAEAPASPDPAVNRGFAVDRLPVQADVNAWLRRIELQQPAPIEMPEQVMEWRVGRNHLDRMVLLRQPNPRFLEGERALGRPEDLLPQERENASYFCSTDSAPTSPSLRPATTRCSGRSSCRRARGEAYVASTLSATTRGCARSSSTDGLKGALREQCAICPGCRLATWRVVGARHCDMCTRVIVLNQDAILSRRILESSPPDIRR</sequence>
<dbReference type="GO" id="GO:0003676">
    <property type="term" value="F:nucleic acid binding"/>
    <property type="evidence" value="ECO:0007669"/>
    <property type="project" value="InterPro"/>
</dbReference>
<dbReference type="InterPro" id="IPR036397">
    <property type="entry name" value="RNaseH_sf"/>
</dbReference>
<accession>A0A6H5I191</accession>
<feature type="region of interest" description="Disordered" evidence="1">
    <location>
        <begin position="290"/>
        <end position="366"/>
    </location>
</feature>
<feature type="compositionally biased region" description="Low complexity" evidence="1">
    <location>
        <begin position="318"/>
        <end position="329"/>
    </location>
</feature>
<evidence type="ECO:0000256" key="1">
    <source>
        <dbReference type="SAM" id="MobiDB-lite"/>
    </source>
</evidence>
<evidence type="ECO:0000313" key="2">
    <source>
        <dbReference type="EMBL" id="CAB0031472.1"/>
    </source>
</evidence>
<gene>
    <name evidence="2" type="ORF">TBRA_LOCUS3441</name>
</gene>
<proteinExistence type="predicted"/>
<keyword evidence="3" id="KW-1185">Reference proteome</keyword>
<evidence type="ECO:0008006" key="4">
    <source>
        <dbReference type="Google" id="ProtNLM"/>
    </source>
</evidence>
<dbReference type="Gene3D" id="3.30.420.10">
    <property type="entry name" value="Ribonuclease H-like superfamily/Ribonuclease H"/>
    <property type="match status" value="1"/>
</dbReference>
<protein>
    <recommendedName>
        <fullName evidence="4">Integrase catalytic domain-containing protein</fullName>
    </recommendedName>
</protein>
<evidence type="ECO:0000313" key="3">
    <source>
        <dbReference type="Proteomes" id="UP000479190"/>
    </source>
</evidence>
<feature type="region of interest" description="Disordered" evidence="1">
    <location>
        <begin position="248"/>
        <end position="267"/>
    </location>
</feature>
<dbReference type="PANTHER" id="PTHR37984">
    <property type="entry name" value="PROTEIN CBG26694"/>
    <property type="match status" value="1"/>
</dbReference>
<dbReference type="PANTHER" id="PTHR37984:SF5">
    <property type="entry name" value="PROTEIN NYNRIN-LIKE"/>
    <property type="match status" value="1"/>
</dbReference>
<dbReference type="InterPro" id="IPR050951">
    <property type="entry name" value="Retrovirus_Pol_polyprotein"/>
</dbReference>